<dbReference type="Pfam" id="PF26130">
    <property type="entry name" value="PB1-like"/>
    <property type="match status" value="1"/>
</dbReference>
<sequence>MVGWRIRANMEEIDVEKHYVGHPTICSIRLFYGGEFTKFPGMRYVKGKERYVYLLDIDEFCVHDIDEMMETLGYVEEGKLLYYHFKRPFSDLDFGLFALASDSDINHLGTYVGKHKLIEVYVEHGKTVLHTYTMSSTPSKVRIEEIVDQPSCSRRLFLEWKETETVDCIGSSKPDVVPTKETESDQIDAQCETQGIFGEFDEILNEEPRGITHESDNRDDVNDSGDSGDSDDKWVGDLEGSNFKETETREIDDIEVVNNEVSVYESSSDEGGSNRRRKSIKAIRRAMENSTIPDLGQLDPCGPSQSNKESEENKCPWVLYASKWEQDVDWKIKIYEKEHRCLQIRNVKAYTYKFLAKKIVQQIESNPTVPTRALQEQLQREYQGNILHYETRIFKLIYIFLWPLKKGFLAGKRDYFGLDGTFMKGPYPGMILTVVTEWLVASNWYIVSACRTQLNNDCYEWVKAIPPQHWSRAHFTGRAHCDGLLNNLCETINNQIKKARDQPIITCLECIREYLMLRIVSVQKVIAKAIGPLTPTATRVLERNKSDAAQCVGWYGIKEGQECDMFKCKKLGHNKRSCKGQSACDASSSKKGKVGNKAKSVGDGTSIKKGKDGKKDQSSGDGTSSKKGNVGKKSQSVGSGRQSGTQSACDGISSRTRKAGKKGKSIA</sequence>
<comment type="caution">
    <text evidence="3">The sequence shown here is derived from an EMBL/GenBank/DDBJ whole genome shotgun (WGS) entry which is preliminary data.</text>
</comment>
<dbReference type="Proteomes" id="UP000235145">
    <property type="component" value="Unassembled WGS sequence"/>
</dbReference>
<dbReference type="EMBL" id="NBSK02000003">
    <property type="protein sequence ID" value="KAJ0217061.1"/>
    <property type="molecule type" value="Genomic_DNA"/>
</dbReference>
<feature type="compositionally biased region" description="Basic and acidic residues" evidence="1">
    <location>
        <begin position="609"/>
        <end position="618"/>
    </location>
</feature>
<reference evidence="3 4" key="1">
    <citation type="journal article" date="2017" name="Nat. Commun.">
        <title>Genome assembly with in vitro proximity ligation data and whole-genome triplication in lettuce.</title>
        <authorList>
            <person name="Reyes-Chin-Wo S."/>
            <person name="Wang Z."/>
            <person name="Yang X."/>
            <person name="Kozik A."/>
            <person name="Arikit S."/>
            <person name="Song C."/>
            <person name="Xia L."/>
            <person name="Froenicke L."/>
            <person name="Lavelle D.O."/>
            <person name="Truco M.J."/>
            <person name="Xia R."/>
            <person name="Zhu S."/>
            <person name="Xu C."/>
            <person name="Xu H."/>
            <person name="Xu X."/>
            <person name="Cox K."/>
            <person name="Korf I."/>
            <person name="Meyers B.C."/>
            <person name="Michelmore R.W."/>
        </authorList>
    </citation>
    <scope>NUCLEOTIDE SEQUENCE [LARGE SCALE GENOMIC DNA]</scope>
    <source>
        <strain evidence="4">cv. Salinas</strain>
        <tissue evidence="3">Seedlings</tissue>
    </source>
</reference>
<feature type="compositionally biased region" description="Basic and acidic residues" evidence="1">
    <location>
        <begin position="209"/>
        <end position="221"/>
    </location>
</feature>
<feature type="region of interest" description="Disordered" evidence="1">
    <location>
        <begin position="209"/>
        <end position="242"/>
    </location>
</feature>
<feature type="domain" description="PB1-like" evidence="2">
    <location>
        <begin position="27"/>
        <end position="124"/>
    </location>
</feature>
<feature type="region of interest" description="Disordered" evidence="1">
    <location>
        <begin position="575"/>
        <end position="667"/>
    </location>
</feature>
<dbReference type="InterPro" id="IPR058594">
    <property type="entry name" value="PB1-like_dom_pln"/>
</dbReference>
<feature type="compositionally biased region" description="Low complexity" evidence="1">
    <location>
        <begin position="619"/>
        <end position="628"/>
    </location>
</feature>
<evidence type="ECO:0000256" key="1">
    <source>
        <dbReference type="SAM" id="MobiDB-lite"/>
    </source>
</evidence>
<organism evidence="3 4">
    <name type="scientific">Lactuca sativa</name>
    <name type="common">Garden lettuce</name>
    <dbReference type="NCBI Taxonomy" id="4236"/>
    <lineage>
        <taxon>Eukaryota</taxon>
        <taxon>Viridiplantae</taxon>
        <taxon>Streptophyta</taxon>
        <taxon>Embryophyta</taxon>
        <taxon>Tracheophyta</taxon>
        <taxon>Spermatophyta</taxon>
        <taxon>Magnoliopsida</taxon>
        <taxon>eudicotyledons</taxon>
        <taxon>Gunneridae</taxon>
        <taxon>Pentapetalae</taxon>
        <taxon>asterids</taxon>
        <taxon>campanulids</taxon>
        <taxon>Asterales</taxon>
        <taxon>Asteraceae</taxon>
        <taxon>Cichorioideae</taxon>
        <taxon>Cichorieae</taxon>
        <taxon>Lactucinae</taxon>
        <taxon>Lactuca</taxon>
    </lineage>
</organism>
<dbReference type="AlphaFoldDB" id="A0A9R1W6H6"/>
<feature type="compositionally biased region" description="Polar residues" evidence="1">
    <location>
        <begin position="632"/>
        <end position="648"/>
    </location>
</feature>
<keyword evidence="4" id="KW-1185">Reference proteome</keyword>
<protein>
    <recommendedName>
        <fullName evidence="2">PB1-like domain-containing protein</fullName>
    </recommendedName>
</protein>
<evidence type="ECO:0000259" key="2">
    <source>
        <dbReference type="Pfam" id="PF26130"/>
    </source>
</evidence>
<accession>A0A9R1W6H6</accession>
<dbReference type="PANTHER" id="PTHR31973:SF190">
    <property type="entry name" value="MULE TRANSPOSASE DOMAIN-CONTAINING PROTEIN"/>
    <property type="match status" value="1"/>
</dbReference>
<evidence type="ECO:0000313" key="4">
    <source>
        <dbReference type="Proteomes" id="UP000235145"/>
    </source>
</evidence>
<gene>
    <name evidence="3" type="ORF">LSAT_V11C300133290</name>
</gene>
<dbReference type="PANTHER" id="PTHR31973">
    <property type="entry name" value="POLYPROTEIN, PUTATIVE-RELATED"/>
    <property type="match status" value="1"/>
</dbReference>
<name>A0A9R1W6H6_LACSA</name>
<proteinExistence type="predicted"/>
<feature type="compositionally biased region" description="Basic residues" evidence="1">
    <location>
        <begin position="655"/>
        <end position="667"/>
    </location>
</feature>
<feature type="compositionally biased region" description="Basic and acidic residues" evidence="1">
    <location>
        <begin position="230"/>
        <end position="242"/>
    </location>
</feature>
<evidence type="ECO:0000313" key="3">
    <source>
        <dbReference type="EMBL" id="KAJ0217061.1"/>
    </source>
</evidence>